<keyword evidence="1" id="KW-0732">Signal</keyword>
<proteinExistence type="predicted"/>
<dbReference type="AlphaFoldDB" id="A0A191ZVN0"/>
<dbReference type="EMBL" id="CP016022">
    <property type="protein sequence ID" value="ANJ72210.1"/>
    <property type="molecule type" value="Genomic_DNA"/>
</dbReference>
<accession>A0A191ZVN0</accession>
<feature type="signal peptide" evidence="1">
    <location>
        <begin position="1"/>
        <end position="19"/>
    </location>
</feature>
<keyword evidence="3" id="KW-1185">Reference proteome</keyword>
<dbReference type="GeneID" id="61525754"/>
<reference evidence="3" key="1">
    <citation type="submission" date="2016-06" db="EMBL/GenBank/DDBJ databases">
        <authorList>
            <person name="Xu Y."/>
            <person name="Nagy A."/>
            <person name="Yan X."/>
            <person name="Kim S.W."/>
            <person name="Haley B."/>
            <person name="Liu N.T."/>
            <person name="Nou X."/>
        </authorList>
    </citation>
    <scope>NUCLEOTIDE SEQUENCE [LARGE SCALE GENOMIC DNA]</scope>
    <source>
        <strain evidence="3">ATCC 49129</strain>
    </source>
</reference>
<protein>
    <submittedName>
        <fullName evidence="2">Uncharacterized protein</fullName>
    </submittedName>
</protein>
<evidence type="ECO:0000256" key="1">
    <source>
        <dbReference type="SAM" id="SignalP"/>
    </source>
</evidence>
<gene>
    <name evidence="2" type="ORF">A9Y76_06925</name>
</gene>
<sequence>MKKIALSLLLAGLSVSTFAATKEDINKSIDSCKQLTVQYLQASQDFKNSKVKTVVGDISQGEYDGSAVDQLYTVFDLPEQKKQAKEVVASAFDDRDPVSIIKSKHSCTVQVKLGTYSLVKPIVEQK</sequence>
<organism evidence="2 3">
    <name type="scientific">Ralstonia insidiosa</name>
    <dbReference type="NCBI Taxonomy" id="190721"/>
    <lineage>
        <taxon>Bacteria</taxon>
        <taxon>Pseudomonadati</taxon>
        <taxon>Pseudomonadota</taxon>
        <taxon>Betaproteobacteria</taxon>
        <taxon>Burkholderiales</taxon>
        <taxon>Burkholderiaceae</taxon>
        <taxon>Ralstonia</taxon>
    </lineage>
</organism>
<dbReference type="Proteomes" id="UP000078572">
    <property type="component" value="Chromosome 1"/>
</dbReference>
<evidence type="ECO:0000313" key="3">
    <source>
        <dbReference type="Proteomes" id="UP000078572"/>
    </source>
</evidence>
<evidence type="ECO:0000313" key="2">
    <source>
        <dbReference type="EMBL" id="ANJ72210.1"/>
    </source>
</evidence>
<name>A0A191ZVN0_9RALS</name>
<dbReference type="RefSeq" id="WP_064802954.1">
    <property type="nucleotide sequence ID" value="NZ_CP016022.1"/>
</dbReference>
<feature type="chain" id="PRO_5008250607" evidence="1">
    <location>
        <begin position="20"/>
        <end position="126"/>
    </location>
</feature>